<dbReference type="Pfam" id="PF03237">
    <property type="entry name" value="Terminase_6N"/>
    <property type="match status" value="1"/>
</dbReference>
<dbReference type="OrthoDB" id="9760250at2"/>
<dbReference type="Gene3D" id="3.40.50.300">
    <property type="entry name" value="P-loop containing nucleotide triphosphate hydrolases"/>
    <property type="match status" value="1"/>
</dbReference>
<sequence length="478" mass="52470">MTAPILYPYQRRYLADASRWKAAMWSRQTGKTFTTTLEAVLDCLDAEADGRISRWTILSISRDRALDAMNNGVKLHCRAIGAAFEELTDTSLGLDEQAAMVRFPGGSYVRAIAARPETARGMSDNLILDEFAHHKDNRALWRALVPVVSKPGLKIRVISTPNGVGDMFHEIVTAEDGPPRLGAEHPALPPKGAAPELGAARRSGDGLWSRHVVTIHDAVMDGLPRDIAELRRAARDPDTWAQEFECVFLDRAGREWLSYEEILAALEAPPLPPYDGRPVYVGMDIAARGDLSVIAVLEDVGAGVLALREMQVMRGESFAAQLARLDAVFRSYRVARCAIDQTGMGEMPVQEAQRRHGQYRVSGVLFNASNKLEMAVALKDRLQARRLLMHHVHGDARDALIDDLRAVRMEPGAGGVPKLLADRDGAGHADRFWALALACAAAGEGVPVYGYESVARRGFAPRRDDIDGRGRAQEWAGW</sequence>
<dbReference type="EMBL" id="SLZY01000014">
    <property type="protein sequence ID" value="TCS70686.1"/>
    <property type="molecule type" value="Genomic_DNA"/>
</dbReference>
<organism evidence="3 4">
    <name type="scientific">Sulfuritortus calidifontis</name>
    <dbReference type="NCBI Taxonomy" id="1914471"/>
    <lineage>
        <taxon>Bacteria</taxon>
        <taxon>Pseudomonadati</taxon>
        <taxon>Pseudomonadota</taxon>
        <taxon>Betaproteobacteria</taxon>
        <taxon>Nitrosomonadales</taxon>
        <taxon>Thiobacillaceae</taxon>
        <taxon>Sulfuritortus</taxon>
    </lineage>
</organism>
<dbReference type="Gene3D" id="3.30.420.240">
    <property type="match status" value="1"/>
</dbReference>
<name>A0A4R3JVI6_9PROT</name>
<reference evidence="3 4" key="1">
    <citation type="submission" date="2019-03" db="EMBL/GenBank/DDBJ databases">
        <title>Genomic Encyclopedia of Type Strains, Phase IV (KMG-IV): sequencing the most valuable type-strain genomes for metagenomic binning, comparative biology and taxonomic classification.</title>
        <authorList>
            <person name="Goeker M."/>
        </authorList>
    </citation>
    <scope>NUCLEOTIDE SEQUENCE [LARGE SCALE GENOMIC DNA]</scope>
    <source>
        <strain evidence="3 4">DSM 103923</strain>
    </source>
</reference>
<dbReference type="Proteomes" id="UP000295135">
    <property type="component" value="Unassembled WGS sequence"/>
</dbReference>
<dbReference type="Pfam" id="PF17289">
    <property type="entry name" value="Terminase_6C"/>
    <property type="match status" value="1"/>
</dbReference>
<evidence type="ECO:0000256" key="1">
    <source>
        <dbReference type="ARBA" id="ARBA00022612"/>
    </source>
</evidence>
<keyword evidence="4" id="KW-1185">Reference proteome</keyword>
<dbReference type="InterPro" id="IPR035421">
    <property type="entry name" value="Terminase_6C"/>
</dbReference>
<keyword evidence="1" id="KW-1188">Viral release from host cell</keyword>
<proteinExistence type="predicted"/>
<dbReference type="InterPro" id="IPR027417">
    <property type="entry name" value="P-loop_NTPase"/>
</dbReference>
<gene>
    <name evidence="3" type="ORF">EDC61_11413</name>
</gene>
<evidence type="ECO:0000313" key="4">
    <source>
        <dbReference type="Proteomes" id="UP000295135"/>
    </source>
</evidence>
<dbReference type="RefSeq" id="WP_126463907.1">
    <property type="nucleotide sequence ID" value="NZ_AP018721.1"/>
</dbReference>
<protein>
    <submittedName>
        <fullName evidence="3">Phage FluMu gp28-like protein</fullName>
    </submittedName>
</protein>
<dbReference type="AlphaFoldDB" id="A0A4R3JVI6"/>
<comment type="caution">
    <text evidence="3">The sequence shown here is derived from an EMBL/GenBank/DDBJ whole genome shotgun (WGS) entry which is preliminary data.</text>
</comment>
<accession>A0A4R3JVI6</accession>
<evidence type="ECO:0000313" key="3">
    <source>
        <dbReference type="EMBL" id="TCS70686.1"/>
    </source>
</evidence>
<feature type="domain" description="Terminase large subunit gp17-like C-terminal" evidence="2">
    <location>
        <begin position="281"/>
        <end position="439"/>
    </location>
</feature>
<evidence type="ECO:0000259" key="2">
    <source>
        <dbReference type="Pfam" id="PF17289"/>
    </source>
</evidence>